<dbReference type="EMBL" id="MN740043">
    <property type="protein sequence ID" value="QHT85611.1"/>
    <property type="molecule type" value="Genomic_DNA"/>
</dbReference>
<name>A0A6C0HXX5_9ZZZZ</name>
<proteinExistence type="predicted"/>
<evidence type="ECO:0000313" key="1">
    <source>
        <dbReference type="EMBL" id="QHT85611.1"/>
    </source>
</evidence>
<dbReference type="AlphaFoldDB" id="A0A6C0HXX5"/>
<sequence length="124" mass="14802">MNTYNFPNRPLISDDMYAFCINNNLINSSSITPFIKKMIYVNVSYNLEFKFENNETNIIDNIISFEIKCENSGSYGAYDEYVNIYTKNNVYRYDDLTNKWYNNINNMRNGFDIYCIKQENLHTK</sequence>
<protein>
    <submittedName>
        <fullName evidence="1">Uncharacterized protein</fullName>
    </submittedName>
</protein>
<accession>A0A6C0HXX5</accession>
<reference evidence="1" key="1">
    <citation type="journal article" date="2020" name="Nature">
        <title>Giant virus diversity and host interactions through global metagenomics.</title>
        <authorList>
            <person name="Schulz F."/>
            <person name="Roux S."/>
            <person name="Paez-Espino D."/>
            <person name="Jungbluth S."/>
            <person name="Walsh D.A."/>
            <person name="Denef V.J."/>
            <person name="McMahon K.D."/>
            <person name="Konstantinidis K.T."/>
            <person name="Eloe-Fadrosh E.A."/>
            <person name="Kyrpides N.C."/>
            <person name="Woyke T."/>
        </authorList>
    </citation>
    <scope>NUCLEOTIDE SEQUENCE</scope>
    <source>
        <strain evidence="1">GVMAG-M-3300023184-182</strain>
    </source>
</reference>
<organism evidence="1">
    <name type="scientific">viral metagenome</name>
    <dbReference type="NCBI Taxonomy" id="1070528"/>
    <lineage>
        <taxon>unclassified sequences</taxon>
        <taxon>metagenomes</taxon>
        <taxon>organismal metagenomes</taxon>
    </lineage>
</organism>